<dbReference type="SUPFAM" id="SSF49785">
    <property type="entry name" value="Galactose-binding domain-like"/>
    <property type="match status" value="1"/>
</dbReference>
<dbReference type="Gene3D" id="2.60.120.260">
    <property type="entry name" value="Galactose-binding domain-like"/>
    <property type="match status" value="1"/>
</dbReference>
<dbReference type="AlphaFoldDB" id="A0A316DEE4"/>
<dbReference type="InterPro" id="IPR005674">
    <property type="entry name" value="CocE/Ser_esterase"/>
</dbReference>
<keyword evidence="2" id="KW-0732">Signal</keyword>
<proteinExistence type="predicted"/>
<keyword evidence="5" id="KW-1185">Reference proteome</keyword>
<dbReference type="Gene3D" id="3.40.50.1820">
    <property type="entry name" value="alpha/beta hydrolase"/>
    <property type="match status" value="1"/>
</dbReference>
<dbReference type="InterPro" id="IPR000383">
    <property type="entry name" value="Xaa-Pro-like_dom"/>
</dbReference>
<organism evidence="4 5">
    <name type="scientific">Arcicella aurantiaca</name>
    <dbReference type="NCBI Taxonomy" id="591202"/>
    <lineage>
        <taxon>Bacteria</taxon>
        <taxon>Pseudomonadati</taxon>
        <taxon>Bacteroidota</taxon>
        <taxon>Cytophagia</taxon>
        <taxon>Cytophagales</taxon>
        <taxon>Flectobacillaceae</taxon>
        <taxon>Arcicella</taxon>
    </lineage>
</organism>
<dbReference type="InterPro" id="IPR029058">
    <property type="entry name" value="AB_hydrolase_fold"/>
</dbReference>
<comment type="caution">
    <text evidence="4">The sequence shown here is derived from an EMBL/GenBank/DDBJ whole genome shotgun (WGS) entry which is preliminary data.</text>
</comment>
<dbReference type="InterPro" id="IPR013736">
    <property type="entry name" value="Xaa-Pro_dipept_C"/>
</dbReference>
<gene>
    <name evidence="4" type="ORF">LV89_04955</name>
</gene>
<dbReference type="SUPFAM" id="SSF53474">
    <property type="entry name" value="alpha/beta-Hydrolases"/>
    <property type="match status" value="1"/>
</dbReference>
<dbReference type="Pfam" id="PF08530">
    <property type="entry name" value="PepX_C"/>
    <property type="match status" value="1"/>
</dbReference>
<dbReference type="RefSeq" id="WP_109745644.1">
    <property type="nucleotide sequence ID" value="NZ_QGGO01000054.1"/>
</dbReference>
<dbReference type="Gene3D" id="1.10.3020.10">
    <property type="entry name" value="alpha-amino acid ester hydrolase ( Helical cap domain)"/>
    <property type="match status" value="1"/>
</dbReference>
<dbReference type="EMBL" id="QGGO01000054">
    <property type="protein sequence ID" value="PWK16086.1"/>
    <property type="molecule type" value="Genomic_DNA"/>
</dbReference>
<evidence type="ECO:0000256" key="2">
    <source>
        <dbReference type="SAM" id="SignalP"/>
    </source>
</evidence>
<evidence type="ECO:0000313" key="5">
    <source>
        <dbReference type="Proteomes" id="UP000245489"/>
    </source>
</evidence>
<dbReference type="Proteomes" id="UP000245489">
    <property type="component" value="Unassembled WGS sequence"/>
</dbReference>
<keyword evidence="1" id="KW-0378">Hydrolase</keyword>
<name>A0A316DEE4_9BACT</name>
<reference evidence="4 5" key="1">
    <citation type="submission" date="2018-05" db="EMBL/GenBank/DDBJ databases">
        <title>Genomic Encyclopedia of Archaeal and Bacterial Type Strains, Phase II (KMG-II): from individual species to whole genera.</title>
        <authorList>
            <person name="Goeker M."/>
        </authorList>
    </citation>
    <scope>NUCLEOTIDE SEQUENCE [LARGE SCALE GENOMIC DNA]</scope>
    <source>
        <strain evidence="4 5">DSM 22214</strain>
    </source>
</reference>
<evidence type="ECO:0000256" key="1">
    <source>
        <dbReference type="ARBA" id="ARBA00022801"/>
    </source>
</evidence>
<dbReference type="OrthoDB" id="319764at2"/>
<dbReference type="InterPro" id="IPR008979">
    <property type="entry name" value="Galactose-bd-like_sf"/>
</dbReference>
<sequence>MKNLIFSIFICVLALSSKAQMMSVAQQDSAFIRENYVKSQVQIAMRDGVKLFANIYTPKDASPTNKYPMVMQRTCYDVAPYGKDDYPKMLYYSRYMMREKFIFVDQDVRGRWMSEGVWTNVTPQIDHKTKNTDVDESSDTYDTIDWLVKNVPNNNGRVGQYGISYPGFYTVAGALSGHPALKAASPQAPVTDFFFEDFHHNGAFTLGYGLTFPVFGFQHPAPTSNSWYDDKFPKVNTADGFDWYKSLTPLKNIDKIYGDNFFWQETTQHPNYDDFWQKRSIIPHLKNVKNLPALMVVGGWYDAEDLPGPLNVYKNIEKNNANVYNTLVMGPFGHGDWARERGHHFHSNVYFGDSISTYFQKNMELKFFKHFLKESGDGKTGLPEAFLFDTGKKEWREFSEYPVKTAQKVDFYLNSNGKIATGISGNGFSEYVSDPSKPVPYTEDPKQILGFSPRNYMSEDQRFAGRRTDVLTFETDVLTEDMTLGGEIMANLKIATTGTDADFFVKLIDVYPGDEKNSLYTPKHITLGGYQQMVRSEIMRSRFRNSFSKPEPLVANQKTDVNFRLQDVLHTFKKGHKIMIQVQSTAFPLFDINPQKYVENIYKANESDFQKATHKVYADSKITVEVLK</sequence>
<feature type="chain" id="PRO_5016465744" description="Xaa-Pro dipeptidyl-peptidase C-terminal domain-containing protein" evidence="2">
    <location>
        <begin position="22"/>
        <end position="628"/>
    </location>
</feature>
<feature type="signal peptide" evidence="2">
    <location>
        <begin position="1"/>
        <end position="21"/>
    </location>
</feature>
<accession>A0A316DEE4</accession>
<evidence type="ECO:0000313" key="4">
    <source>
        <dbReference type="EMBL" id="PWK16086.1"/>
    </source>
</evidence>
<protein>
    <recommendedName>
        <fullName evidence="3">Xaa-Pro dipeptidyl-peptidase C-terminal domain-containing protein</fullName>
    </recommendedName>
</protein>
<feature type="domain" description="Xaa-Pro dipeptidyl-peptidase C-terminal" evidence="3">
    <location>
        <begin position="365"/>
        <end position="623"/>
    </location>
</feature>
<dbReference type="Pfam" id="PF02129">
    <property type="entry name" value="Peptidase_S15"/>
    <property type="match status" value="1"/>
</dbReference>
<dbReference type="NCBIfam" id="TIGR00976">
    <property type="entry name" value="CocE_NonD"/>
    <property type="match status" value="1"/>
</dbReference>
<evidence type="ECO:0000259" key="3">
    <source>
        <dbReference type="SMART" id="SM00939"/>
    </source>
</evidence>
<dbReference type="GO" id="GO:0008239">
    <property type="term" value="F:dipeptidyl-peptidase activity"/>
    <property type="evidence" value="ECO:0007669"/>
    <property type="project" value="InterPro"/>
</dbReference>
<dbReference type="SMART" id="SM00939">
    <property type="entry name" value="PepX_C"/>
    <property type="match status" value="1"/>
</dbReference>